<evidence type="ECO:0000313" key="3">
    <source>
        <dbReference type="Proteomes" id="UP000247416"/>
    </source>
</evidence>
<dbReference type="Proteomes" id="UP000247416">
    <property type="component" value="Unassembled WGS sequence"/>
</dbReference>
<keyword evidence="1" id="KW-1133">Transmembrane helix</keyword>
<comment type="caution">
    <text evidence="2">The sequence shown here is derived from an EMBL/GenBank/DDBJ whole genome shotgun (WGS) entry which is preliminary data.</text>
</comment>
<keyword evidence="1" id="KW-0812">Transmembrane</keyword>
<feature type="transmembrane region" description="Helical" evidence="1">
    <location>
        <begin position="6"/>
        <end position="27"/>
    </location>
</feature>
<evidence type="ECO:0000313" key="2">
    <source>
        <dbReference type="EMBL" id="PYF09125.1"/>
    </source>
</evidence>
<keyword evidence="1" id="KW-0472">Membrane</keyword>
<keyword evidence="3" id="KW-1185">Reference proteome</keyword>
<evidence type="ECO:0000256" key="1">
    <source>
        <dbReference type="SAM" id="Phobius"/>
    </source>
</evidence>
<dbReference type="AlphaFoldDB" id="A0A318U423"/>
<protein>
    <recommendedName>
        <fullName evidence="4">YtzI protein</fullName>
    </recommendedName>
</protein>
<gene>
    <name evidence="2" type="ORF">BJ095_101354</name>
</gene>
<accession>A0A318U423</accession>
<dbReference type="EMBL" id="QJTJ01000001">
    <property type="protein sequence ID" value="PYF09125.1"/>
    <property type="molecule type" value="Genomic_DNA"/>
</dbReference>
<reference evidence="2 3" key="1">
    <citation type="submission" date="2018-06" db="EMBL/GenBank/DDBJ databases">
        <title>Genomic Encyclopedia of Archaeal and Bacterial Type Strains, Phase II (KMG-II): from individual species to whole genera.</title>
        <authorList>
            <person name="Goeker M."/>
        </authorList>
    </citation>
    <scope>NUCLEOTIDE SEQUENCE [LARGE SCALE GENOMIC DNA]</scope>
    <source>
        <strain evidence="2 3">KACC 16626</strain>
    </source>
</reference>
<name>A0A318U423_9BACL</name>
<evidence type="ECO:0008006" key="4">
    <source>
        <dbReference type="Google" id="ProtNLM"/>
    </source>
</evidence>
<organism evidence="2 3">
    <name type="scientific">Ureibacillus chungkukjangi</name>
    <dbReference type="NCBI Taxonomy" id="1202712"/>
    <lineage>
        <taxon>Bacteria</taxon>
        <taxon>Bacillati</taxon>
        <taxon>Bacillota</taxon>
        <taxon>Bacilli</taxon>
        <taxon>Bacillales</taxon>
        <taxon>Caryophanaceae</taxon>
        <taxon>Ureibacillus</taxon>
    </lineage>
</organism>
<proteinExistence type="predicted"/>
<sequence>MDTTLAIIILVAVMYFVIIICAILFIMNKRKNIFTQTIDPKPQQTFQVKQEKKNS</sequence>